<dbReference type="KEGG" id="pmm:PMM1134"/>
<accession>Q7TU71</accession>
<sequence>MTHREANVWSNFSYGSRTDTPNGCLLNPEGSRLIFFERCKKSPQNNIKIFTHTFYTNHLGEPAGFKSTSKIVVEEAWKEWNDLQKHGWTEVSHNFG</sequence>
<gene>
    <name evidence="1" type="ordered locus">PMM1134</name>
</gene>
<dbReference type="Pfam" id="PF07864">
    <property type="entry name" value="DUF1651"/>
    <property type="match status" value="1"/>
</dbReference>
<dbReference type="Proteomes" id="UP000001026">
    <property type="component" value="Chromosome"/>
</dbReference>
<dbReference type="HOGENOM" id="CLU_164025_0_0_3"/>
<name>Q7TU71_PROMP</name>
<evidence type="ECO:0000313" key="2">
    <source>
        <dbReference type="Proteomes" id="UP000001026"/>
    </source>
</evidence>
<dbReference type="STRING" id="59919.PMM1134"/>
<dbReference type="InterPro" id="IPR012447">
    <property type="entry name" value="DUF1651"/>
</dbReference>
<evidence type="ECO:0000313" key="1">
    <source>
        <dbReference type="EMBL" id="CAE19593.1"/>
    </source>
</evidence>
<dbReference type="AlphaFoldDB" id="Q7TU71"/>
<protein>
    <submittedName>
        <fullName evidence="1">Possible Phosphatidylinositol-specific phospho</fullName>
    </submittedName>
</protein>
<dbReference type="RefSeq" id="WP_011132767.1">
    <property type="nucleotide sequence ID" value="NC_005072.1"/>
</dbReference>
<proteinExistence type="predicted"/>
<dbReference type="OrthoDB" id="540552at2"/>
<reference evidence="1 2" key="1">
    <citation type="journal article" date="2003" name="Nature">
        <title>Genome divergence in two Prochlorococcus ecotypes reflects oceanic niche differentiation.</title>
        <authorList>
            <person name="Rocap G."/>
            <person name="Larimer F.W."/>
            <person name="Lamerdin J.E."/>
            <person name="Malfatti S."/>
            <person name="Chain P."/>
            <person name="Ahlgren N.A."/>
            <person name="Arellano A."/>
            <person name="Coleman M."/>
            <person name="Hauser L."/>
            <person name="Hess W.R."/>
            <person name="Johnson Z.I."/>
            <person name="Land M.L."/>
            <person name="Lindell D."/>
            <person name="Post A.F."/>
            <person name="Regala W."/>
            <person name="Shah M."/>
            <person name="Shaw S.L."/>
            <person name="Steglich C."/>
            <person name="Sullivan M.B."/>
            <person name="Ting C.S."/>
            <person name="Tolonen A."/>
            <person name="Webb E.A."/>
            <person name="Zinser E.R."/>
            <person name="Chisholm S.W."/>
        </authorList>
    </citation>
    <scope>NUCLEOTIDE SEQUENCE [LARGE SCALE GENOMIC DNA]</scope>
    <source>
        <strain evidence="2">CCMP1986 / NIES-2087 / MED4</strain>
    </source>
</reference>
<dbReference type="EMBL" id="BX548174">
    <property type="protein sequence ID" value="CAE19593.1"/>
    <property type="molecule type" value="Genomic_DNA"/>
</dbReference>
<organism evidence="1 2">
    <name type="scientific">Prochlorococcus marinus subsp. pastoris (strain CCMP1986 / NIES-2087 / MED4)</name>
    <dbReference type="NCBI Taxonomy" id="59919"/>
    <lineage>
        <taxon>Bacteria</taxon>
        <taxon>Bacillati</taxon>
        <taxon>Cyanobacteriota</taxon>
        <taxon>Cyanophyceae</taxon>
        <taxon>Synechococcales</taxon>
        <taxon>Prochlorococcaceae</taxon>
        <taxon>Prochlorococcus</taxon>
    </lineage>
</organism>